<protein>
    <recommendedName>
        <fullName evidence="6">C-type lysozyme inhibitor domain-containing protein</fullName>
    </recommendedName>
</protein>
<dbReference type="InterPro" id="IPR018660">
    <property type="entry name" value="MliC"/>
</dbReference>
<keyword evidence="1 5" id="KW-0732">Signal</keyword>
<dbReference type="AlphaFoldDB" id="A0A431W6B6"/>
<sequence length="121" mass="12505">MAAALLSSPALLGGTALAGGAGAPPVAVQPAFTWIQCQGGRVLVRYVQAHDLTFVVLRYQGQNYGLAPAVSASGSRYVGLAGLDTASGLEWWEHQGEGTLSVYHPASGETAPLLAGCRLRR</sequence>
<comment type="caution">
    <text evidence="7">The sequence shown here is derived from an EMBL/GenBank/DDBJ whole genome shotgun (WGS) entry which is preliminary data.</text>
</comment>
<evidence type="ECO:0000256" key="1">
    <source>
        <dbReference type="ARBA" id="ARBA00022729"/>
    </source>
</evidence>
<dbReference type="InterPro" id="IPR036328">
    <property type="entry name" value="MliC_sf"/>
</dbReference>
<name>A0A431W6B6_9DEIO</name>
<dbReference type="Gene3D" id="2.40.128.200">
    <property type="match status" value="1"/>
</dbReference>
<evidence type="ECO:0000256" key="2">
    <source>
        <dbReference type="ARBA" id="ARBA00023136"/>
    </source>
</evidence>
<feature type="chain" id="PRO_5019264685" description="C-type lysozyme inhibitor domain-containing protein" evidence="5">
    <location>
        <begin position="19"/>
        <end position="121"/>
    </location>
</feature>
<dbReference type="Pfam" id="PF09864">
    <property type="entry name" value="MliC"/>
    <property type="match status" value="1"/>
</dbReference>
<dbReference type="EMBL" id="RXPE01000001">
    <property type="protein sequence ID" value="RTR30956.1"/>
    <property type="molecule type" value="Genomic_DNA"/>
</dbReference>
<dbReference type="OrthoDB" id="71968at2"/>
<keyword evidence="8" id="KW-1185">Reference proteome</keyword>
<gene>
    <name evidence="7" type="ORF">EJ104_00130</name>
</gene>
<evidence type="ECO:0000313" key="8">
    <source>
        <dbReference type="Proteomes" id="UP000277766"/>
    </source>
</evidence>
<feature type="signal peptide" evidence="5">
    <location>
        <begin position="1"/>
        <end position="18"/>
    </location>
</feature>
<evidence type="ECO:0000256" key="3">
    <source>
        <dbReference type="ARBA" id="ARBA00023139"/>
    </source>
</evidence>
<evidence type="ECO:0000259" key="6">
    <source>
        <dbReference type="Pfam" id="PF09864"/>
    </source>
</evidence>
<keyword evidence="2" id="KW-0472">Membrane</keyword>
<keyword evidence="4" id="KW-0449">Lipoprotein</keyword>
<keyword evidence="3" id="KW-0564">Palmitate</keyword>
<reference evidence="7 8" key="1">
    <citation type="submission" date="2018-12" db="EMBL/GenBank/DDBJ databases">
        <title>Deinococcus radiophilus ATCC 27603 genome sequencing and assembly.</title>
        <authorList>
            <person name="Maclea K.S."/>
            <person name="Maynard C.R."/>
        </authorList>
    </citation>
    <scope>NUCLEOTIDE SEQUENCE [LARGE SCALE GENOMIC DNA]</scope>
    <source>
        <strain evidence="7 8">ATCC 27603</strain>
    </source>
</reference>
<feature type="domain" description="C-type lysozyme inhibitor" evidence="6">
    <location>
        <begin position="36"/>
        <end position="102"/>
    </location>
</feature>
<proteinExistence type="predicted"/>
<accession>A0A431W6B6</accession>
<evidence type="ECO:0000256" key="4">
    <source>
        <dbReference type="ARBA" id="ARBA00023288"/>
    </source>
</evidence>
<evidence type="ECO:0000256" key="5">
    <source>
        <dbReference type="SAM" id="SignalP"/>
    </source>
</evidence>
<evidence type="ECO:0000313" key="7">
    <source>
        <dbReference type="EMBL" id="RTR30956.1"/>
    </source>
</evidence>
<dbReference type="Proteomes" id="UP000277766">
    <property type="component" value="Unassembled WGS sequence"/>
</dbReference>
<organism evidence="7 8">
    <name type="scientific">Deinococcus radiophilus</name>
    <dbReference type="NCBI Taxonomy" id="32062"/>
    <lineage>
        <taxon>Bacteria</taxon>
        <taxon>Thermotogati</taxon>
        <taxon>Deinococcota</taxon>
        <taxon>Deinococci</taxon>
        <taxon>Deinococcales</taxon>
        <taxon>Deinococcaceae</taxon>
        <taxon>Deinococcus</taxon>
    </lineage>
</organism>
<dbReference type="SUPFAM" id="SSF141488">
    <property type="entry name" value="YdhA-like"/>
    <property type="match status" value="1"/>
</dbReference>